<evidence type="ECO:0000259" key="1">
    <source>
        <dbReference type="Pfam" id="PF05651"/>
    </source>
</evidence>
<evidence type="ECO:0000313" key="3">
    <source>
        <dbReference type="Proteomes" id="UP000886890"/>
    </source>
</evidence>
<sequence>MVTSVDNLLAQQIVNTVKDFCGYDINFINRTGIIFASTNPARIGTFHEIGKRAAASGNTIEVTQDDTFTGTQQGINLPIYHNGRMLAVIGITGKPDEVRKYAYLAERITILLIREQEINAFSRSQSDKKHFVVTALMREEKPDREYLTECLKEFKIDPNSPKRFLILQVNSRYNLVNLSLLEQKIHQLFTQIGITLFTFSYPREFLAVIEESIGVQGVQTRLKRNVRFESK</sequence>
<name>A0A9D2BIS8_9FIRM</name>
<proteinExistence type="predicted"/>
<dbReference type="Pfam" id="PF05651">
    <property type="entry name" value="Diacid_rec"/>
    <property type="match status" value="1"/>
</dbReference>
<accession>A0A9D2BIS8</accession>
<organism evidence="2 3">
    <name type="scientific">Candidatus Fusicatenibacter merdavium</name>
    <dbReference type="NCBI Taxonomy" id="2838600"/>
    <lineage>
        <taxon>Bacteria</taxon>
        <taxon>Bacillati</taxon>
        <taxon>Bacillota</taxon>
        <taxon>Clostridia</taxon>
        <taxon>Lachnospirales</taxon>
        <taxon>Lachnospiraceae</taxon>
        <taxon>Fusicatenibacter</taxon>
    </lineage>
</organism>
<comment type="caution">
    <text evidence="2">The sequence shown here is derived from an EMBL/GenBank/DDBJ whole genome shotgun (WGS) entry which is preliminary data.</text>
</comment>
<dbReference type="AlphaFoldDB" id="A0A9D2BIS8"/>
<evidence type="ECO:0000313" key="2">
    <source>
        <dbReference type="EMBL" id="HIX78190.1"/>
    </source>
</evidence>
<reference evidence="2" key="1">
    <citation type="journal article" date="2021" name="PeerJ">
        <title>Extensive microbial diversity within the chicken gut microbiome revealed by metagenomics and culture.</title>
        <authorList>
            <person name="Gilroy R."/>
            <person name="Ravi A."/>
            <person name="Getino M."/>
            <person name="Pursley I."/>
            <person name="Horton D.L."/>
            <person name="Alikhan N.F."/>
            <person name="Baker D."/>
            <person name="Gharbi K."/>
            <person name="Hall N."/>
            <person name="Watson M."/>
            <person name="Adriaenssens E.M."/>
            <person name="Foster-Nyarko E."/>
            <person name="Jarju S."/>
            <person name="Secka A."/>
            <person name="Antonio M."/>
            <person name="Oren A."/>
            <person name="Chaudhuri R.R."/>
            <person name="La Ragione R."/>
            <person name="Hildebrand F."/>
            <person name="Pallen M.J."/>
        </authorList>
    </citation>
    <scope>NUCLEOTIDE SEQUENCE</scope>
    <source>
        <strain evidence="2">CHK183-1962</strain>
    </source>
</reference>
<gene>
    <name evidence="2" type="ORF">H9734_11460</name>
</gene>
<dbReference type="InterPro" id="IPR008599">
    <property type="entry name" value="Diacid_rec"/>
</dbReference>
<dbReference type="EMBL" id="DXEK01000189">
    <property type="protein sequence ID" value="HIX78190.1"/>
    <property type="molecule type" value="Genomic_DNA"/>
</dbReference>
<feature type="domain" description="Putative sugar diacid recognition" evidence="1">
    <location>
        <begin position="6"/>
        <end position="133"/>
    </location>
</feature>
<dbReference type="Proteomes" id="UP000886890">
    <property type="component" value="Unassembled WGS sequence"/>
</dbReference>
<reference evidence="2" key="2">
    <citation type="submission" date="2021-04" db="EMBL/GenBank/DDBJ databases">
        <authorList>
            <person name="Gilroy R."/>
        </authorList>
    </citation>
    <scope>NUCLEOTIDE SEQUENCE</scope>
    <source>
        <strain evidence="2">CHK183-1962</strain>
    </source>
</reference>
<protein>
    <recommendedName>
        <fullName evidence="1">Putative sugar diacid recognition domain-containing protein</fullName>
    </recommendedName>
</protein>